<reference evidence="1" key="2">
    <citation type="journal article" date="2015" name="Data Brief">
        <title>Shoot transcriptome of the giant reed, Arundo donax.</title>
        <authorList>
            <person name="Barrero R.A."/>
            <person name="Guerrero F.D."/>
            <person name="Moolhuijzen P."/>
            <person name="Goolsby J.A."/>
            <person name="Tidwell J."/>
            <person name="Bellgard S.E."/>
            <person name="Bellgard M.I."/>
        </authorList>
    </citation>
    <scope>NUCLEOTIDE SEQUENCE</scope>
    <source>
        <tissue evidence="1">Shoot tissue taken approximately 20 cm above the soil surface</tissue>
    </source>
</reference>
<proteinExistence type="predicted"/>
<evidence type="ECO:0000313" key="1">
    <source>
        <dbReference type="EMBL" id="JAD65832.1"/>
    </source>
</evidence>
<name>A0A0A9C2Q2_ARUDO</name>
<reference evidence="1" key="1">
    <citation type="submission" date="2014-09" db="EMBL/GenBank/DDBJ databases">
        <authorList>
            <person name="Magalhaes I.L.F."/>
            <person name="Oliveira U."/>
            <person name="Santos F.R."/>
            <person name="Vidigal T.H.D.A."/>
            <person name="Brescovit A.D."/>
            <person name="Santos A.J."/>
        </authorList>
    </citation>
    <scope>NUCLEOTIDE SEQUENCE</scope>
    <source>
        <tissue evidence="1">Shoot tissue taken approximately 20 cm above the soil surface</tissue>
    </source>
</reference>
<sequence length="31" mass="3618">MVEDYAVHRMMKQFGRYQQIPPPQIGPLLSS</sequence>
<dbReference type="AlphaFoldDB" id="A0A0A9C2Q2"/>
<accession>A0A0A9C2Q2</accession>
<organism evidence="1">
    <name type="scientific">Arundo donax</name>
    <name type="common">Giant reed</name>
    <name type="synonym">Donax arundinaceus</name>
    <dbReference type="NCBI Taxonomy" id="35708"/>
    <lineage>
        <taxon>Eukaryota</taxon>
        <taxon>Viridiplantae</taxon>
        <taxon>Streptophyta</taxon>
        <taxon>Embryophyta</taxon>
        <taxon>Tracheophyta</taxon>
        <taxon>Spermatophyta</taxon>
        <taxon>Magnoliopsida</taxon>
        <taxon>Liliopsida</taxon>
        <taxon>Poales</taxon>
        <taxon>Poaceae</taxon>
        <taxon>PACMAD clade</taxon>
        <taxon>Arundinoideae</taxon>
        <taxon>Arundineae</taxon>
        <taxon>Arundo</taxon>
    </lineage>
</organism>
<protein>
    <submittedName>
        <fullName evidence="1">Uncharacterized protein</fullName>
    </submittedName>
</protein>
<dbReference type="EMBL" id="GBRH01232063">
    <property type="protein sequence ID" value="JAD65832.1"/>
    <property type="molecule type" value="Transcribed_RNA"/>
</dbReference>